<dbReference type="InterPro" id="IPR051043">
    <property type="entry name" value="Sulfatase_Mod_Factor_Kinase"/>
</dbReference>
<dbReference type="InterPro" id="IPR005532">
    <property type="entry name" value="SUMF_dom"/>
</dbReference>
<dbReference type="Pfam" id="PF03781">
    <property type="entry name" value="FGE-sulfatase"/>
    <property type="match status" value="1"/>
</dbReference>
<dbReference type="SUPFAM" id="SSF56436">
    <property type="entry name" value="C-type lectin-like"/>
    <property type="match status" value="1"/>
</dbReference>
<dbReference type="GO" id="GO:0120147">
    <property type="term" value="F:formylglycine-generating oxidase activity"/>
    <property type="evidence" value="ECO:0007669"/>
    <property type="project" value="TreeGrafter"/>
</dbReference>
<dbReference type="PANTHER" id="PTHR23150:SF26">
    <property type="entry name" value="GENERIC METHYLTRANSFERASE"/>
    <property type="match status" value="1"/>
</dbReference>
<comment type="caution">
    <text evidence="2">The sequence shown here is derived from an EMBL/GenBank/DDBJ whole genome shotgun (WGS) entry which is preliminary data.</text>
</comment>
<dbReference type="Gene3D" id="3.90.1580.10">
    <property type="entry name" value="paralog of FGE (formylglycine-generating enzyme)"/>
    <property type="match status" value="1"/>
</dbReference>
<evidence type="ECO:0000259" key="1">
    <source>
        <dbReference type="Pfam" id="PF03781"/>
    </source>
</evidence>
<dbReference type="PANTHER" id="PTHR23150">
    <property type="entry name" value="SULFATASE MODIFYING FACTOR 1, 2"/>
    <property type="match status" value="1"/>
</dbReference>
<reference evidence="2 3" key="1">
    <citation type="journal article" date="2019" name="Nat. Microbiol.">
        <title>Mediterranean grassland soil C-N compound turnover is dependent on rainfall and depth, and is mediated by genomically divergent microorganisms.</title>
        <authorList>
            <person name="Diamond S."/>
            <person name="Andeer P.F."/>
            <person name="Li Z."/>
            <person name="Crits-Christoph A."/>
            <person name="Burstein D."/>
            <person name="Anantharaman K."/>
            <person name="Lane K.R."/>
            <person name="Thomas B.C."/>
            <person name="Pan C."/>
            <person name="Northen T.R."/>
            <person name="Banfield J.F."/>
        </authorList>
    </citation>
    <scope>NUCLEOTIDE SEQUENCE [LARGE SCALE GENOMIC DNA]</scope>
    <source>
        <strain evidence="2">WS_6</strain>
    </source>
</reference>
<accession>A0A538T5F6</accession>
<evidence type="ECO:0000313" key="3">
    <source>
        <dbReference type="Proteomes" id="UP000316852"/>
    </source>
</evidence>
<gene>
    <name evidence="2" type="primary">egtB</name>
    <name evidence="2" type="ORF">E6K76_06540</name>
</gene>
<evidence type="ECO:0000313" key="2">
    <source>
        <dbReference type="EMBL" id="TMQ58875.1"/>
    </source>
</evidence>
<dbReference type="EMBL" id="VBOW01000028">
    <property type="protein sequence ID" value="TMQ58875.1"/>
    <property type="molecule type" value="Genomic_DNA"/>
</dbReference>
<protein>
    <submittedName>
        <fullName evidence="2">Ergothioneine biosynthesis protein EgtB</fullName>
    </submittedName>
</protein>
<proteinExistence type="predicted"/>
<organism evidence="2 3">
    <name type="scientific">Eiseniibacteriota bacterium</name>
    <dbReference type="NCBI Taxonomy" id="2212470"/>
    <lineage>
        <taxon>Bacteria</taxon>
        <taxon>Candidatus Eiseniibacteriota</taxon>
    </lineage>
</organism>
<feature type="domain" description="Sulfatase-modifying factor enzyme-like" evidence="1">
    <location>
        <begin position="185"/>
        <end position="439"/>
    </location>
</feature>
<name>A0A538T5F6_UNCEI</name>
<dbReference type="InterPro" id="IPR016187">
    <property type="entry name" value="CTDL_fold"/>
</dbReference>
<dbReference type="Proteomes" id="UP000316852">
    <property type="component" value="Unassembled WGS sequence"/>
</dbReference>
<sequence>MPNTLALTENRPTLAARLGEARARTDEIFSILRPEALYERSIPERHRLVFYLGHVEAFDWNLIARQAFGIEPFHEAFDRLFAFGIDPVGGGLPNEPASDWPEPGAIRDYNERVRGIVDECLNRPRSPRSEGDHETIFNMAIEHRLMHAETLAYLLHQLPYDAKIPPAEIPAPRSPVEIDPGRTAAIPAGHATLGRARVGGGFGWDNEYDQFGVQVPGFSIDVHKVSNASYLDFVRDGGYRRRDLWSEAGWNWKEREGIKHPHFWREREGDWLYRGMFAAVPLPLNAPVYVSHDEASAFARWAGRALPTEPQFHRAAYGAPDGGEREYPWGAEPPERKHGNFDLRLWDPTPLGAFPDGDSAFGVSELVGNGWEWTASVFGPFSGFRPHPFYEGYSANFFDGEHYVQKGGSPRTAACMLRRSFRNWFQPHYPYVYAGFRLAGP</sequence>
<dbReference type="AlphaFoldDB" id="A0A538T5F6"/>
<dbReference type="InterPro" id="IPR042095">
    <property type="entry name" value="SUMF_sf"/>
</dbReference>